<sequence>MGTLSLSEFHSHLDQFITKNNKASKEKWTLHKSEVGLYAKQSVMMKWKEESINRQAHITYNSTYQVPVLWFNFYRRGGDPLSSDEILSLSCTVTPESTLSSEPTRSCPTDPSSSSVTQNEHPHLGVLFYHFHPCQTAAIMKELSGKGNYIASWLSFYGRPLGVVVPLCVFPGSTLPSLPSSVENDDETSQCRPMVCSQEMRLHRDDEISPIQQSDGRTTGRFSSSTLTHSSLLSSLSPTTRSLDDRSTEGLSERRVHEDLHTTTV</sequence>
<accession>A0AAV5V4N5</accession>
<feature type="non-terminal residue" evidence="6">
    <location>
        <position position="265"/>
    </location>
</feature>
<name>A0AAV5V4N5_9BILA</name>
<evidence type="ECO:0000313" key="6">
    <source>
        <dbReference type="EMBL" id="GMT14551.1"/>
    </source>
</evidence>
<proteinExistence type="predicted"/>
<dbReference type="GO" id="GO:0044804">
    <property type="term" value="P:nucleophagy"/>
    <property type="evidence" value="ECO:0007669"/>
    <property type="project" value="TreeGrafter"/>
</dbReference>
<reference evidence="6" key="1">
    <citation type="submission" date="2023-10" db="EMBL/GenBank/DDBJ databases">
        <title>Genome assembly of Pristionchus species.</title>
        <authorList>
            <person name="Yoshida K."/>
            <person name="Sommer R.J."/>
        </authorList>
    </citation>
    <scope>NUCLEOTIDE SEQUENCE</scope>
    <source>
        <strain evidence="6">RS5133</strain>
    </source>
</reference>
<evidence type="ECO:0000256" key="5">
    <source>
        <dbReference type="SAM" id="MobiDB-lite"/>
    </source>
</evidence>
<dbReference type="GO" id="GO:0015031">
    <property type="term" value="P:protein transport"/>
    <property type="evidence" value="ECO:0007669"/>
    <property type="project" value="UniProtKB-KW"/>
</dbReference>
<feature type="region of interest" description="Disordered" evidence="5">
    <location>
        <begin position="204"/>
        <end position="265"/>
    </location>
</feature>
<evidence type="ECO:0000256" key="1">
    <source>
        <dbReference type="ARBA" id="ARBA00022448"/>
    </source>
</evidence>
<feature type="compositionally biased region" description="Basic and acidic residues" evidence="5">
    <location>
        <begin position="242"/>
        <end position="265"/>
    </location>
</feature>
<dbReference type="GO" id="GO:0061723">
    <property type="term" value="P:glycophagy"/>
    <property type="evidence" value="ECO:0007669"/>
    <property type="project" value="TreeGrafter"/>
</dbReference>
<dbReference type="AlphaFoldDB" id="A0AAV5V4N5"/>
<dbReference type="InterPro" id="IPR007135">
    <property type="entry name" value="Atg3/Atg10"/>
</dbReference>
<evidence type="ECO:0000256" key="3">
    <source>
        <dbReference type="ARBA" id="ARBA00022927"/>
    </source>
</evidence>
<dbReference type="GO" id="GO:0000045">
    <property type="term" value="P:autophagosome assembly"/>
    <property type="evidence" value="ECO:0007669"/>
    <property type="project" value="TreeGrafter"/>
</dbReference>
<evidence type="ECO:0000313" key="7">
    <source>
        <dbReference type="Proteomes" id="UP001432322"/>
    </source>
</evidence>
<protein>
    <recommendedName>
        <fullName evidence="8">Atg-10</fullName>
    </recommendedName>
</protein>
<gene>
    <name evidence="6" type="ORF">PFISCL1PPCAC_5848</name>
</gene>
<keyword evidence="3" id="KW-0653">Protein transport</keyword>
<keyword evidence="2" id="KW-0833">Ubl conjugation pathway</keyword>
<dbReference type="GO" id="GO:0000407">
    <property type="term" value="C:phagophore assembly site"/>
    <property type="evidence" value="ECO:0007669"/>
    <property type="project" value="TreeGrafter"/>
</dbReference>
<dbReference type="Pfam" id="PF03987">
    <property type="entry name" value="Autophagy_act_C"/>
    <property type="match status" value="1"/>
</dbReference>
<dbReference type="PANTHER" id="PTHR12866">
    <property type="entry name" value="UBIQUITIN-LIKE-CONJUGATING ENZYME ATG3"/>
    <property type="match status" value="1"/>
</dbReference>
<feature type="compositionally biased region" description="Polar residues" evidence="5">
    <location>
        <begin position="210"/>
        <end position="222"/>
    </location>
</feature>
<dbReference type="Proteomes" id="UP001432322">
    <property type="component" value="Unassembled WGS sequence"/>
</dbReference>
<dbReference type="GO" id="GO:0019787">
    <property type="term" value="F:ubiquitin-like protein transferase activity"/>
    <property type="evidence" value="ECO:0007669"/>
    <property type="project" value="InterPro"/>
</dbReference>
<dbReference type="Gene3D" id="3.30.1460.50">
    <property type="match status" value="1"/>
</dbReference>
<feature type="compositionally biased region" description="Low complexity" evidence="5">
    <location>
        <begin position="223"/>
        <end position="241"/>
    </location>
</feature>
<dbReference type="PANTHER" id="PTHR12866:SF5">
    <property type="entry name" value="AUTOPHAGY-RELATED 10, ISOFORM B"/>
    <property type="match status" value="1"/>
</dbReference>
<evidence type="ECO:0000256" key="4">
    <source>
        <dbReference type="ARBA" id="ARBA00023006"/>
    </source>
</evidence>
<keyword evidence="7" id="KW-1185">Reference proteome</keyword>
<comment type="caution">
    <text evidence="6">The sequence shown here is derived from an EMBL/GenBank/DDBJ whole genome shotgun (WGS) entry which is preliminary data.</text>
</comment>
<keyword evidence="1" id="KW-0813">Transport</keyword>
<evidence type="ECO:0000256" key="2">
    <source>
        <dbReference type="ARBA" id="ARBA00022786"/>
    </source>
</evidence>
<keyword evidence="4" id="KW-0072">Autophagy</keyword>
<dbReference type="EMBL" id="BTSY01000002">
    <property type="protein sequence ID" value="GMT14551.1"/>
    <property type="molecule type" value="Genomic_DNA"/>
</dbReference>
<organism evidence="6 7">
    <name type="scientific">Pristionchus fissidentatus</name>
    <dbReference type="NCBI Taxonomy" id="1538716"/>
    <lineage>
        <taxon>Eukaryota</taxon>
        <taxon>Metazoa</taxon>
        <taxon>Ecdysozoa</taxon>
        <taxon>Nematoda</taxon>
        <taxon>Chromadorea</taxon>
        <taxon>Rhabditida</taxon>
        <taxon>Rhabditina</taxon>
        <taxon>Diplogasteromorpha</taxon>
        <taxon>Diplogasteroidea</taxon>
        <taxon>Neodiplogasteridae</taxon>
        <taxon>Pristionchus</taxon>
    </lineage>
</organism>
<feature type="region of interest" description="Disordered" evidence="5">
    <location>
        <begin position="96"/>
        <end position="118"/>
    </location>
</feature>
<evidence type="ECO:0008006" key="8">
    <source>
        <dbReference type="Google" id="ProtNLM"/>
    </source>
</evidence>